<dbReference type="InterPro" id="IPR020846">
    <property type="entry name" value="MFS_dom"/>
</dbReference>
<evidence type="ECO:0000256" key="3">
    <source>
        <dbReference type="ARBA" id="ARBA00022448"/>
    </source>
</evidence>
<evidence type="ECO:0000313" key="14">
    <source>
        <dbReference type="Proteomes" id="UP000275749"/>
    </source>
</evidence>
<evidence type="ECO:0000256" key="5">
    <source>
        <dbReference type="ARBA" id="ARBA00022692"/>
    </source>
</evidence>
<comment type="function">
    <text evidence="9">May be a proton symporter involved in the uptake of osmolytes such as proline and glycine betaine.</text>
</comment>
<keyword evidence="8 11" id="KW-0472">Membrane</keyword>
<accession>A0A3N1ZVT5</accession>
<feature type="transmembrane region" description="Helical" evidence="11">
    <location>
        <begin position="161"/>
        <end position="184"/>
    </location>
</feature>
<feature type="transmembrane region" description="Helical" evidence="11">
    <location>
        <begin position="342"/>
        <end position="359"/>
    </location>
</feature>
<dbReference type="EMBL" id="RKHG01000001">
    <property type="protein sequence ID" value="ROR54906.1"/>
    <property type="molecule type" value="Genomic_DNA"/>
</dbReference>
<feature type="transmembrane region" description="Helical" evidence="11">
    <location>
        <begin position="319"/>
        <end position="336"/>
    </location>
</feature>
<dbReference type="RefSeq" id="WP_245995615.1">
    <property type="nucleotide sequence ID" value="NZ_RKHG01000001.1"/>
</dbReference>
<dbReference type="AlphaFoldDB" id="A0A3N1ZVT5"/>
<gene>
    <name evidence="13" type="ORF">EDD41_2140</name>
</gene>
<keyword evidence="5 11" id="KW-0812">Transmembrane</keyword>
<feature type="transmembrane region" description="Helical" evidence="11">
    <location>
        <begin position="196"/>
        <end position="215"/>
    </location>
</feature>
<evidence type="ECO:0000256" key="6">
    <source>
        <dbReference type="ARBA" id="ARBA00022847"/>
    </source>
</evidence>
<dbReference type="Proteomes" id="UP000275749">
    <property type="component" value="Unassembled WGS sequence"/>
</dbReference>
<dbReference type="InterPro" id="IPR051084">
    <property type="entry name" value="H+-coupled_symporters"/>
</dbReference>
<comment type="subcellular location">
    <subcellularLocation>
        <location evidence="1">Cell membrane</location>
        <topology evidence="1">Multi-pass membrane protein</topology>
    </subcellularLocation>
</comment>
<proteinExistence type="inferred from homology"/>
<feature type="transmembrane region" description="Helical" evidence="11">
    <location>
        <begin position="288"/>
        <end position="307"/>
    </location>
</feature>
<dbReference type="InterPro" id="IPR005828">
    <property type="entry name" value="MFS_sugar_transport-like"/>
</dbReference>
<evidence type="ECO:0000256" key="2">
    <source>
        <dbReference type="ARBA" id="ARBA00008240"/>
    </source>
</evidence>
<dbReference type="FunFam" id="1.20.1250.20:FF:000001">
    <property type="entry name" value="Dicarboxylate MFS transporter"/>
    <property type="match status" value="1"/>
</dbReference>
<feature type="domain" description="Major facilitator superfamily (MFS) profile" evidence="12">
    <location>
        <begin position="24"/>
        <end position="435"/>
    </location>
</feature>
<dbReference type="GO" id="GO:0005886">
    <property type="term" value="C:plasma membrane"/>
    <property type="evidence" value="ECO:0007669"/>
    <property type="project" value="UniProtKB-SubCell"/>
</dbReference>
<evidence type="ECO:0000256" key="10">
    <source>
        <dbReference type="ARBA" id="ARBA00039918"/>
    </source>
</evidence>
<keyword evidence="4" id="KW-1003">Cell membrane</keyword>
<evidence type="ECO:0000256" key="7">
    <source>
        <dbReference type="ARBA" id="ARBA00022989"/>
    </source>
</evidence>
<name>A0A3N1ZVT5_9ACTN</name>
<dbReference type="Pfam" id="PF00083">
    <property type="entry name" value="Sugar_tr"/>
    <property type="match status" value="2"/>
</dbReference>
<organism evidence="13 14">
    <name type="scientific">Luteococcus japonicus</name>
    <dbReference type="NCBI Taxonomy" id="33984"/>
    <lineage>
        <taxon>Bacteria</taxon>
        <taxon>Bacillati</taxon>
        <taxon>Actinomycetota</taxon>
        <taxon>Actinomycetes</taxon>
        <taxon>Propionibacteriales</taxon>
        <taxon>Propionibacteriaceae</taxon>
        <taxon>Luteococcus</taxon>
    </lineage>
</organism>
<feature type="transmembrane region" description="Helical" evidence="11">
    <location>
        <begin position="253"/>
        <end position="276"/>
    </location>
</feature>
<dbReference type="PANTHER" id="PTHR43528">
    <property type="entry name" value="ALPHA-KETOGLUTARATE PERMEASE"/>
    <property type="match status" value="1"/>
</dbReference>
<comment type="similarity">
    <text evidence="2">Belongs to the major facilitator superfamily. Metabolite:H+ Symporter (MHS) family (TC 2.A.1.6) family.</text>
</comment>
<dbReference type="Gene3D" id="1.20.1250.20">
    <property type="entry name" value="MFS general substrate transporter like domains"/>
    <property type="match status" value="2"/>
</dbReference>
<evidence type="ECO:0000259" key="12">
    <source>
        <dbReference type="PROSITE" id="PS50850"/>
    </source>
</evidence>
<keyword evidence="3" id="KW-0813">Transport</keyword>
<dbReference type="SUPFAM" id="SSF103473">
    <property type="entry name" value="MFS general substrate transporter"/>
    <property type="match status" value="1"/>
</dbReference>
<feature type="transmembrane region" description="Helical" evidence="11">
    <location>
        <begin position="36"/>
        <end position="54"/>
    </location>
</feature>
<evidence type="ECO:0000256" key="1">
    <source>
        <dbReference type="ARBA" id="ARBA00004651"/>
    </source>
</evidence>
<feature type="transmembrane region" description="Helical" evidence="11">
    <location>
        <begin position="95"/>
        <end position="114"/>
    </location>
</feature>
<evidence type="ECO:0000256" key="8">
    <source>
        <dbReference type="ARBA" id="ARBA00023136"/>
    </source>
</evidence>
<feature type="transmembrane region" description="Helical" evidence="11">
    <location>
        <begin position="61"/>
        <end position="83"/>
    </location>
</feature>
<reference evidence="13 14" key="1">
    <citation type="submission" date="2018-11" db="EMBL/GenBank/DDBJ databases">
        <title>Sequencing the genomes of 1000 actinobacteria strains.</title>
        <authorList>
            <person name="Klenk H.-P."/>
        </authorList>
    </citation>
    <scope>NUCLEOTIDE SEQUENCE [LARGE SCALE GENOMIC DNA]</scope>
    <source>
        <strain evidence="13 14">DSM 10546</strain>
    </source>
</reference>
<evidence type="ECO:0000256" key="4">
    <source>
        <dbReference type="ARBA" id="ARBA00022475"/>
    </source>
</evidence>
<dbReference type="PANTHER" id="PTHR43528:SF1">
    <property type="entry name" value="ALPHA-KETOGLUTARATE PERMEASE"/>
    <property type="match status" value="1"/>
</dbReference>
<evidence type="ECO:0000256" key="11">
    <source>
        <dbReference type="SAM" id="Phobius"/>
    </source>
</evidence>
<sequence length="442" mass="47565">MGSSRGTAGDPPDAPVSVEMLNRAALTSFLGNFIEWFDYASYSYLATVIARVFFPSSNPEVALLETFGVFALSFVLRPIGAVLWGTWGDKKGRKWALATSILLMSGASFLIGCLPGEQQIGMAAPLGLLVLRMVQGFSASGEYAGAAIFLAEYSPPDKRGLYVSLVPASTATGLLAGSVLVTGLHTLLSQPQLDSWGWRIPFLLAGPLGLVTHYIRNHLEDSPVYKEMLGRITRKTTDETPLKVLWRHHKRPLVLSFGVASMNALGFYLVLTYLPTYLTAEVGTSERAAYLASTVTLVVYVLGIFAMGHFSDIWGRRRMLAAACVGFMVVSVPAFMMLSRVGFLGIVLIEGLLCLLLTVNDGTMASYLTETFPTAVRYTGFAVSMNMANAVFGGTASFIATALIARTGNPLAPAWYVVVIAASALVAVLMSREHTGCDLREI</sequence>
<comment type="caution">
    <text evidence="13">The sequence shown here is derived from an EMBL/GenBank/DDBJ whole genome shotgun (WGS) entry which is preliminary data.</text>
</comment>
<dbReference type="GO" id="GO:0015293">
    <property type="term" value="F:symporter activity"/>
    <property type="evidence" value="ECO:0007669"/>
    <property type="project" value="UniProtKB-KW"/>
</dbReference>
<dbReference type="InterPro" id="IPR036259">
    <property type="entry name" value="MFS_trans_sf"/>
</dbReference>
<keyword evidence="6" id="KW-0769">Symport</keyword>
<evidence type="ECO:0000256" key="9">
    <source>
        <dbReference type="ARBA" id="ARBA00037295"/>
    </source>
</evidence>
<keyword evidence="7 11" id="KW-1133">Transmembrane helix</keyword>
<feature type="transmembrane region" description="Helical" evidence="11">
    <location>
        <begin position="411"/>
        <end position="430"/>
    </location>
</feature>
<dbReference type="PROSITE" id="PS50850">
    <property type="entry name" value="MFS"/>
    <property type="match status" value="1"/>
</dbReference>
<feature type="transmembrane region" description="Helical" evidence="11">
    <location>
        <begin position="380"/>
        <end position="405"/>
    </location>
</feature>
<evidence type="ECO:0000313" key="13">
    <source>
        <dbReference type="EMBL" id="ROR54906.1"/>
    </source>
</evidence>
<protein>
    <recommendedName>
        <fullName evidence="10">Putative proline/betaine transporter</fullName>
    </recommendedName>
</protein>